<dbReference type="PANTHER" id="PTHR14110">
    <property type="entry name" value="MITOCHONDRIAL IMPORT INNER MEMBRANE TRANSLOCASE SUBUNIT TIM22"/>
    <property type="match status" value="1"/>
</dbReference>
<evidence type="ECO:0000313" key="6">
    <source>
        <dbReference type="EMBL" id="KAL3653771.1"/>
    </source>
</evidence>
<keyword evidence="3" id="KW-1133">Transmembrane helix</keyword>
<dbReference type="InterPro" id="IPR039175">
    <property type="entry name" value="TIM22"/>
</dbReference>
<comment type="subcellular location">
    <subcellularLocation>
        <location evidence="1">Membrane</location>
        <topology evidence="1">Multi-pass membrane protein</topology>
    </subcellularLocation>
</comment>
<feature type="compositionally biased region" description="Basic and acidic residues" evidence="5">
    <location>
        <begin position="153"/>
        <end position="168"/>
    </location>
</feature>
<feature type="region of interest" description="Disordered" evidence="5">
    <location>
        <begin position="138"/>
        <end position="168"/>
    </location>
</feature>
<evidence type="ECO:0000256" key="3">
    <source>
        <dbReference type="ARBA" id="ARBA00022989"/>
    </source>
</evidence>
<evidence type="ECO:0000256" key="4">
    <source>
        <dbReference type="ARBA" id="ARBA00023136"/>
    </source>
</evidence>
<dbReference type="Pfam" id="PF02466">
    <property type="entry name" value="Tim17"/>
    <property type="match status" value="1"/>
</dbReference>
<accession>A0ABD3EKJ3</accession>
<reference evidence="7" key="1">
    <citation type="journal article" date="2024" name="IScience">
        <title>Strigolactones Initiate the Formation of Haustorium-like Structures in Castilleja.</title>
        <authorList>
            <person name="Buerger M."/>
            <person name="Peterson D."/>
            <person name="Chory J."/>
        </authorList>
    </citation>
    <scope>NUCLEOTIDE SEQUENCE [LARGE SCALE GENOMIC DNA]</scope>
</reference>
<organism evidence="6 7">
    <name type="scientific">Castilleja foliolosa</name>
    <dbReference type="NCBI Taxonomy" id="1961234"/>
    <lineage>
        <taxon>Eukaryota</taxon>
        <taxon>Viridiplantae</taxon>
        <taxon>Streptophyta</taxon>
        <taxon>Embryophyta</taxon>
        <taxon>Tracheophyta</taxon>
        <taxon>Spermatophyta</taxon>
        <taxon>Magnoliopsida</taxon>
        <taxon>eudicotyledons</taxon>
        <taxon>Gunneridae</taxon>
        <taxon>Pentapetalae</taxon>
        <taxon>asterids</taxon>
        <taxon>lamiids</taxon>
        <taxon>Lamiales</taxon>
        <taxon>Orobanchaceae</taxon>
        <taxon>Pedicularideae</taxon>
        <taxon>Castillejinae</taxon>
        <taxon>Castilleja</taxon>
    </lineage>
</organism>
<dbReference type="AlphaFoldDB" id="A0ABD3EKJ3"/>
<dbReference type="GO" id="GO:0016020">
    <property type="term" value="C:membrane"/>
    <property type="evidence" value="ECO:0007669"/>
    <property type="project" value="UniProtKB-SubCell"/>
</dbReference>
<evidence type="ECO:0000256" key="5">
    <source>
        <dbReference type="SAM" id="MobiDB-lite"/>
    </source>
</evidence>
<gene>
    <name evidence="6" type="ORF">CASFOL_003452</name>
</gene>
<keyword evidence="2" id="KW-0812">Transmembrane</keyword>
<protein>
    <recommendedName>
        <fullName evidence="8">Antifreeze protein</fullName>
    </recommendedName>
</protein>
<dbReference type="EMBL" id="JAVIJP010000005">
    <property type="protein sequence ID" value="KAL3653771.1"/>
    <property type="molecule type" value="Genomic_DNA"/>
</dbReference>
<comment type="caution">
    <text evidence="6">The sequence shown here is derived from an EMBL/GenBank/DDBJ whole genome shotgun (WGS) entry which is preliminary data.</text>
</comment>
<evidence type="ECO:0008006" key="8">
    <source>
        <dbReference type="Google" id="ProtNLM"/>
    </source>
</evidence>
<evidence type="ECO:0000256" key="1">
    <source>
        <dbReference type="ARBA" id="ARBA00004141"/>
    </source>
</evidence>
<proteinExistence type="predicted"/>
<name>A0ABD3EKJ3_9LAMI</name>
<evidence type="ECO:0000256" key="2">
    <source>
        <dbReference type="ARBA" id="ARBA00022692"/>
    </source>
</evidence>
<dbReference type="PANTHER" id="PTHR14110:SF6">
    <property type="entry name" value="OS04G0405100 PROTEIN"/>
    <property type="match status" value="1"/>
</dbReference>
<dbReference type="Proteomes" id="UP001632038">
    <property type="component" value="Unassembled WGS sequence"/>
</dbReference>
<sequence length="168" mass="17787">MAESKQGFMTLEIPAKAGALMAQAQQNPVAFVQTQYKEVEARFKVWLAKQSLAVEAAVTASTGAAQGGAIGALMGTLTGDAAPLIMPPPNAANFNPEAMASLKQAQVLAGGPLIQARNFAVMTGANAGISCIMRRLRGKEDVQSSKKKKIEKKKIDEKLEKTAEMPEE</sequence>
<evidence type="ECO:0000313" key="7">
    <source>
        <dbReference type="Proteomes" id="UP001632038"/>
    </source>
</evidence>
<keyword evidence="4" id="KW-0472">Membrane</keyword>
<keyword evidence="7" id="KW-1185">Reference proteome</keyword>